<keyword evidence="4" id="KW-1185">Reference proteome</keyword>
<feature type="compositionally biased region" description="Basic and acidic residues" evidence="2">
    <location>
        <begin position="126"/>
        <end position="150"/>
    </location>
</feature>
<dbReference type="EMBL" id="JAULSV010000002">
    <property type="protein sequence ID" value="KAK0652554.1"/>
    <property type="molecule type" value="Genomic_DNA"/>
</dbReference>
<feature type="region of interest" description="Disordered" evidence="2">
    <location>
        <begin position="119"/>
        <end position="173"/>
    </location>
</feature>
<proteinExistence type="predicted"/>
<evidence type="ECO:0000313" key="4">
    <source>
        <dbReference type="Proteomes" id="UP001174936"/>
    </source>
</evidence>
<dbReference type="Proteomes" id="UP001174936">
    <property type="component" value="Unassembled WGS sequence"/>
</dbReference>
<organism evidence="3 4">
    <name type="scientific">Cercophora newfieldiana</name>
    <dbReference type="NCBI Taxonomy" id="92897"/>
    <lineage>
        <taxon>Eukaryota</taxon>
        <taxon>Fungi</taxon>
        <taxon>Dikarya</taxon>
        <taxon>Ascomycota</taxon>
        <taxon>Pezizomycotina</taxon>
        <taxon>Sordariomycetes</taxon>
        <taxon>Sordariomycetidae</taxon>
        <taxon>Sordariales</taxon>
        <taxon>Lasiosphaeriaceae</taxon>
        <taxon>Cercophora</taxon>
    </lineage>
</organism>
<name>A0AA39YHT4_9PEZI</name>
<protein>
    <submittedName>
        <fullName evidence="3">Uncharacterized protein</fullName>
    </submittedName>
</protein>
<evidence type="ECO:0000256" key="2">
    <source>
        <dbReference type="SAM" id="MobiDB-lite"/>
    </source>
</evidence>
<feature type="compositionally biased region" description="Basic and acidic residues" evidence="2">
    <location>
        <begin position="157"/>
        <end position="173"/>
    </location>
</feature>
<feature type="coiled-coil region" evidence="1">
    <location>
        <begin position="13"/>
        <end position="47"/>
    </location>
</feature>
<reference evidence="3" key="1">
    <citation type="submission" date="2023-06" db="EMBL/GenBank/DDBJ databases">
        <title>Genome-scale phylogeny and comparative genomics of the fungal order Sordariales.</title>
        <authorList>
            <consortium name="Lawrence Berkeley National Laboratory"/>
            <person name="Hensen N."/>
            <person name="Bonometti L."/>
            <person name="Westerberg I."/>
            <person name="Brannstrom I.O."/>
            <person name="Guillou S."/>
            <person name="Cros-Aarteil S."/>
            <person name="Calhoun S."/>
            <person name="Haridas S."/>
            <person name="Kuo A."/>
            <person name="Mondo S."/>
            <person name="Pangilinan J."/>
            <person name="Riley R."/>
            <person name="Labutti K."/>
            <person name="Andreopoulos B."/>
            <person name="Lipzen A."/>
            <person name="Chen C."/>
            <person name="Yanf M."/>
            <person name="Daum C."/>
            <person name="Ng V."/>
            <person name="Clum A."/>
            <person name="Steindorff A."/>
            <person name="Ohm R."/>
            <person name="Martin F."/>
            <person name="Silar P."/>
            <person name="Natvig D."/>
            <person name="Lalanne C."/>
            <person name="Gautier V."/>
            <person name="Ament-Velasquez S.L."/>
            <person name="Kruys A."/>
            <person name="Hutchinson M.I."/>
            <person name="Powell A.J."/>
            <person name="Barry K."/>
            <person name="Miller A.N."/>
            <person name="Grigoriev I.V."/>
            <person name="Debuchy R."/>
            <person name="Gladieux P."/>
            <person name="Thoren M.H."/>
            <person name="Johannesson H."/>
        </authorList>
    </citation>
    <scope>NUCLEOTIDE SEQUENCE</scope>
    <source>
        <strain evidence="3">SMH2532-1</strain>
    </source>
</reference>
<accession>A0AA39YHT4</accession>
<sequence>MAQAVSPSAAAEISKLQHDVAELQRQNANLRDEYQALKERFESYKGDSESDWSGDTAIAPVPWVPVPVDTGDSSETWLTCNDADKAGTAKPTGIWPACFAAARSSIIRRFFLRSKAAEIPTGSSNSRRDDSELDENRTADHQDNEQHSDEQPEWDEEQYRDKPRHDEQEADKHQRLQLAVQTRLDDDDWIANATAASHVRICPEKGQRLLLRATQLGREALWHAIMKRWPSIAKTLEFEGGPSLIRCAGKEMGNILAEFDRRESYSSDIEMYQAMREFPALRNAAAHPWPRYTNKDYDDLVYRAHRLAVALGDKRCAYKIRAIRDSLEREAQATADTLRRRDQWACLPFSYIRAEHHHEILFRRMHDWPQEVGPSMPDYIVRAKERWVVFELEEGF</sequence>
<evidence type="ECO:0000313" key="3">
    <source>
        <dbReference type="EMBL" id="KAK0652554.1"/>
    </source>
</evidence>
<gene>
    <name evidence="3" type="ORF">B0T16DRAFT_454913</name>
</gene>
<evidence type="ECO:0000256" key="1">
    <source>
        <dbReference type="SAM" id="Coils"/>
    </source>
</evidence>
<dbReference type="AlphaFoldDB" id="A0AA39YHT4"/>
<keyword evidence="1" id="KW-0175">Coiled coil</keyword>
<comment type="caution">
    <text evidence="3">The sequence shown here is derived from an EMBL/GenBank/DDBJ whole genome shotgun (WGS) entry which is preliminary data.</text>
</comment>